<dbReference type="GO" id="GO:0004326">
    <property type="term" value="F:tetrahydrofolylpolyglutamate synthase activity"/>
    <property type="evidence" value="ECO:0007669"/>
    <property type="project" value="UniProtKB-EC"/>
</dbReference>
<dbReference type="SUPFAM" id="SSF53623">
    <property type="entry name" value="MurD-like peptide ligases, catalytic domain"/>
    <property type="match status" value="1"/>
</dbReference>
<dbReference type="SUPFAM" id="SSF53244">
    <property type="entry name" value="MurD-like peptide ligases, peptide-binding domain"/>
    <property type="match status" value="1"/>
</dbReference>
<evidence type="ECO:0000313" key="8">
    <source>
        <dbReference type="EMBL" id="KAK1746891.1"/>
    </source>
</evidence>
<evidence type="ECO:0000259" key="7">
    <source>
        <dbReference type="Pfam" id="PF02875"/>
    </source>
</evidence>
<name>A0AAD9DGI7_9STRA</name>
<dbReference type="InterPro" id="IPR036615">
    <property type="entry name" value="Mur_ligase_C_dom_sf"/>
</dbReference>
<dbReference type="Gene3D" id="3.40.1190.10">
    <property type="entry name" value="Mur-like, catalytic domain"/>
    <property type="match status" value="1"/>
</dbReference>
<gene>
    <name evidence="8" type="ORF">QTG54_002235</name>
</gene>
<protein>
    <submittedName>
        <fullName evidence="8">Folylpolyglutamate synthase</fullName>
        <ecNumber evidence="8">6.3.2.17</ecNumber>
    </submittedName>
</protein>
<keyword evidence="4" id="KW-0547">Nucleotide-binding</keyword>
<dbReference type="InterPro" id="IPR001645">
    <property type="entry name" value="Folylpolyglutamate_synth"/>
</dbReference>
<dbReference type="InterPro" id="IPR004101">
    <property type="entry name" value="Mur_ligase_C"/>
</dbReference>
<comment type="similarity">
    <text evidence="1">Belongs to the folylpolyglutamate synthase family.</text>
</comment>
<dbReference type="AlphaFoldDB" id="A0AAD9DGI7"/>
<dbReference type="Pfam" id="PF02875">
    <property type="entry name" value="Mur_ligase_C"/>
    <property type="match status" value="1"/>
</dbReference>
<dbReference type="GO" id="GO:0005829">
    <property type="term" value="C:cytosol"/>
    <property type="evidence" value="ECO:0007669"/>
    <property type="project" value="TreeGrafter"/>
</dbReference>
<keyword evidence="3" id="KW-0479">Metal-binding</keyword>
<evidence type="ECO:0000256" key="2">
    <source>
        <dbReference type="ARBA" id="ARBA00022598"/>
    </source>
</evidence>
<dbReference type="Proteomes" id="UP001224775">
    <property type="component" value="Unassembled WGS sequence"/>
</dbReference>
<dbReference type="PANTHER" id="PTHR11136">
    <property type="entry name" value="FOLYLPOLYGLUTAMATE SYNTHASE-RELATED"/>
    <property type="match status" value="1"/>
</dbReference>
<feature type="domain" description="Mur ligase C-terminal" evidence="7">
    <location>
        <begin position="260"/>
        <end position="342"/>
    </location>
</feature>
<dbReference type="EMBL" id="JATAAI010000003">
    <property type="protein sequence ID" value="KAK1746891.1"/>
    <property type="molecule type" value="Genomic_DNA"/>
</dbReference>
<evidence type="ECO:0000256" key="4">
    <source>
        <dbReference type="ARBA" id="ARBA00022741"/>
    </source>
</evidence>
<reference evidence="8" key="1">
    <citation type="submission" date="2023-06" db="EMBL/GenBank/DDBJ databases">
        <title>Survivors Of The Sea: Transcriptome response of Skeletonema marinoi to long-term dormancy.</title>
        <authorList>
            <person name="Pinder M.I.M."/>
            <person name="Kourtchenko O."/>
            <person name="Robertson E.K."/>
            <person name="Larsson T."/>
            <person name="Maumus F."/>
            <person name="Osuna-Cruz C.M."/>
            <person name="Vancaester E."/>
            <person name="Stenow R."/>
            <person name="Vandepoele K."/>
            <person name="Ploug H."/>
            <person name="Bruchert V."/>
            <person name="Godhe A."/>
            <person name="Topel M."/>
        </authorList>
    </citation>
    <scope>NUCLEOTIDE SEQUENCE</scope>
    <source>
        <strain evidence="8">R05AC</strain>
    </source>
</reference>
<dbReference type="NCBIfam" id="TIGR01499">
    <property type="entry name" value="folC"/>
    <property type="match status" value="1"/>
</dbReference>
<proteinExistence type="inferred from homology"/>
<keyword evidence="9" id="KW-1185">Reference proteome</keyword>
<dbReference type="GO" id="GO:0008841">
    <property type="term" value="F:dihydrofolate synthase activity"/>
    <property type="evidence" value="ECO:0007669"/>
    <property type="project" value="TreeGrafter"/>
</dbReference>
<dbReference type="GO" id="GO:0005739">
    <property type="term" value="C:mitochondrion"/>
    <property type="evidence" value="ECO:0007669"/>
    <property type="project" value="TreeGrafter"/>
</dbReference>
<evidence type="ECO:0000256" key="5">
    <source>
        <dbReference type="ARBA" id="ARBA00022840"/>
    </source>
</evidence>
<accession>A0AAD9DGI7</accession>
<keyword evidence="2 8" id="KW-0436">Ligase</keyword>
<evidence type="ECO:0000256" key="1">
    <source>
        <dbReference type="ARBA" id="ARBA00008276"/>
    </source>
</evidence>
<dbReference type="InterPro" id="IPR036565">
    <property type="entry name" value="Mur-like_cat_sf"/>
</dbReference>
<keyword evidence="6" id="KW-0460">Magnesium</keyword>
<keyword evidence="5" id="KW-0067">ATP-binding</keyword>
<evidence type="ECO:0000256" key="3">
    <source>
        <dbReference type="ARBA" id="ARBA00022723"/>
    </source>
</evidence>
<comment type="caution">
    <text evidence="8">The sequence shown here is derived from an EMBL/GenBank/DDBJ whole genome shotgun (WGS) entry which is preliminary data.</text>
</comment>
<dbReference type="GO" id="GO:0005524">
    <property type="term" value="F:ATP binding"/>
    <property type="evidence" value="ECO:0007669"/>
    <property type="project" value="UniProtKB-KW"/>
</dbReference>
<dbReference type="PANTHER" id="PTHR11136:SF0">
    <property type="entry name" value="DIHYDROFOLATE SYNTHETASE-RELATED"/>
    <property type="match status" value="1"/>
</dbReference>
<dbReference type="EC" id="6.3.2.17" evidence="8"/>
<organism evidence="8 9">
    <name type="scientific">Skeletonema marinoi</name>
    <dbReference type="NCBI Taxonomy" id="267567"/>
    <lineage>
        <taxon>Eukaryota</taxon>
        <taxon>Sar</taxon>
        <taxon>Stramenopiles</taxon>
        <taxon>Ochrophyta</taxon>
        <taxon>Bacillariophyta</taxon>
        <taxon>Coscinodiscophyceae</taxon>
        <taxon>Thalassiosirophycidae</taxon>
        <taxon>Thalassiosirales</taxon>
        <taxon>Skeletonemataceae</taxon>
        <taxon>Skeletonema</taxon>
        <taxon>Skeletonema marinoi-dohrnii complex</taxon>
    </lineage>
</organism>
<dbReference type="Gene3D" id="3.90.190.20">
    <property type="entry name" value="Mur ligase, C-terminal domain"/>
    <property type="match status" value="1"/>
</dbReference>
<sequence length="358" mass="40205">MEQLRKLVRKLYMTNLFNPVKLGLENMDKLHKAIGSPMDQPDISVIHIAGSNGKGSVALKTANTLRLADYKVGLFVSPHISSFRERIQINGEPLSEAQVEKYLKEIYDICEEQEIPATFFEVTTALAFRAFAQKEWRLDATNVIKHPALSIITSIGLEHTRILGDTVELIALEKGGIIKEVRRLVGSRRGTNMIEGKETFEDYDAENSKISKAGLILLQFHLAEQTFDTDKTLKIILPDTIDAGVKIRPPCRFEEMDIKVDEKNVRVILDVAHNPQAIDYLIAKLRANYPTANQRIVVGMSADKDLKYCTNILLDYVSDPSKLHLVEASHPRAASISSILEANPKLSDSHYEVLKQMI</sequence>
<evidence type="ECO:0000256" key="6">
    <source>
        <dbReference type="ARBA" id="ARBA00022842"/>
    </source>
</evidence>
<dbReference type="GO" id="GO:0046872">
    <property type="term" value="F:metal ion binding"/>
    <property type="evidence" value="ECO:0007669"/>
    <property type="project" value="UniProtKB-KW"/>
</dbReference>
<evidence type="ECO:0000313" key="9">
    <source>
        <dbReference type="Proteomes" id="UP001224775"/>
    </source>
</evidence>